<dbReference type="Pfam" id="PF01678">
    <property type="entry name" value="DAP_epimerase"/>
    <property type="match status" value="2"/>
</dbReference>
<gene>
    <name evidence="8" type="primary">dapF</name>
    <name evidence="10" type="ORF">SAMN05421747_108120</name>
</gene>
<evidence type="ECO:0000313" key="10">
    <source>
        <dbReference type="EMBL" id="SFC32218.1"/>
    </source>
</evidence>
<feature type="site" description="Could be important to modulate the pK values of the two catalytic cysteine residues" evidence="8">
    <location>
        <position position="179"/>
    </location>
</feature>
<dbReference type="NCBIfam" id="TIGR00652">
    <property type="entry name" value="DapF"/>
    <property type="match status" value="1"/>
</dbReference>
<keyword evidence="4 8" id="KW-0028">Amino-acid biosynthesis</keyword>
<evidence type="ECO:0000256" key="4">
    <source>
        <dbReference type="ARBA" id="ARBA00022605"/>
    </source>
</evidence>
<feature type="binding site" evidence="8">
    <location>
        <position position="211"/>
    </location>
    <ligand>
        <name>substrate</name>
    </ligand>
</feature>
<dbReference type="GO" id="GO:0008837">
    <property type="term" value="F:diaminopimelate epimerase activity"/>
    <property type="evidence" value="ECO:0007669"/>
    <property type="project" value="UniProtKB-UniRule"/>
</dbReference>
<evidence type="ECO:0000256" key="7">
    <source>
        <dbReference type="ARBA" id="ARBA00051712"/>
    </source>
</evidence>
<dbReference type="UniPathway" id="UPA00034">
    <property type="reaction ID" value="UER00025"/>
</dbReference>
<dbReference type="InterPro" id="IPR018510">
    <property type="entry name" value="DAP_epimerase_AS"/>
</dbReference>
<evidence type="ECO:0000256" key="6">
    <source>
        <dbReference type="ARBA" id="ARBA00023235"/>
    </source>
</evidence>
<dbReference type="SUPFAM" id="SSF54506">
    <property type="entry name" value="Diaminopimelate epimerase-like"/>
    <property type="match status" value="2"/>
</dbReference>
<organism evidence="10 11">
    <name type="scientific">Parapedobacter composti</name>
    <dbReference type="NCBI Taxonomy" id="623281"/>
    <lineage>
        <taxon>Bacteria</taxon>
        <taxon>Pseudomonadati</taxon>
        <taxon>Bacteroidota</taxon>
        <taxon>Sphingobacteriia</taxon>
        <taxon>Sphingobacteriales</taxon>
        <taxon>Sphingobacteriaceae</taxon>
        <taxon>Parapedobacter</taxon>
    </lineage>
</organism>
<feature type="site" description="Could be important to modulate the pK values of the two catalytic cysteine residues" evidence="8">
    <location>
        <position position="228"/>
    </location>
</feature>
<keyword evidence="11" id="KW-1185">Reference proteome</keyword>
<dbReference type="PANTHER" id="PTHR31689">
    <property type="entry name" value="DIAMINOPIMELATE EPIMERASE, CHLOROPLASTIC"/>
    <property type="match status" value="1"/>
</dbReference>
<dbReference type="GO" id="GO:0005829">
    <property type="term" value="C:cytosol"/>
    <property type="evidence" value="ECO:0007669"/>
    <property type="project" value="TreeGrafter"/>
</dbReference>
<feature type="active site" description="Proton donor" evidence="8">
    <location>
        <position position="113"/>
    </location>
</feature>
<reference evidence="10 11" key="1">
    <citation type="submission" date="2016-10" db="EMBL/GenBank/DDBJ databases">
        <authorList>
            <person name="de Groot N.N."/>
        </authorList>
    </citation>
    <scope>NUCLEOTIDE SEQUENCE [LARGE SCALE GENOMIC DNA]</scope>
    <source>
        <strain evidence="10 11">DSM 22900</strain>
    </source>
</reference>
<feature type="active site" evidence="9">
    <location>
        <position position="113"/>
    </location>
</feature>
<comment type="catalytic activity">
    <reaction evidence="7 8">
        <text>(2S,6S)-2,6-diaminopimelate = meso-2,6-diaminopimelate</text>
        <dbReference type="Rhea" id="RHEA:15393"/>
        <dbReference type="ChEBI" id="CHEBI:57609"/>
        <dbReference type="ChEBI" id="CHEBI:57791"/>
        <dbReference type="EC" id="5.1.1.7"/>
    </reaction>
</comment>
<feature type="binding site" evidence="8">
    <location>
        <position position="52"/>
    </location>
    <ligand>
        <name>substrate</name>
    </ligand>
</feature>
<feature type="active site" description="Proton acceptor" evidence="8">
    <location>
        <position position="238"/>
    </location>
</feature>
<dbReference type="EC" id="5.1.1.7" evidence="3 8"/>
<dbReference type="EMBL" id="FOLL01000008">
    <property type="protein sequence ID" value="SFC32218.1"/>
    <property type="molecule type" value="Genomic_DNA"/>
</dbReference>
<feature type="binding site" evidence="8">
    <location>
        <begin position="228"/>
        <end position="229"/>
    </location>
    <ligand>
        <name>substrate</name>
    </ligand>
</feature>
<feature type="binding site" evidence="8">
    <location>
        <begin position="114"/>
        <end position="115"/>
    </location>
    <ligand>
        <name>substrate</name>
    </ligand>
</feature>
<dbReference type="GO" id="GO:0009089">
    <property type="term" value="P:lysine biosynthetic process via diaminopimelate"/>
    <property type="evidence" value="ECO:0007669"/>
    <property type="project" value="UniProtKB-UniRule"/>
</dbReference>
<sequence length="300" mass="33160">MQACFFLLNNVKVANIGHVKVKDGISNGYDYLCSANELMELHTFYKYQGAGNDFVIIDNRNGLFERENTGLVRRLCDRRFGIGADGLMLLQGAEGYDFEMVYYNADGNEGSMCGNGGRCIVAFAQDIGVIGSETDFLAVDGPHHARMHDRVGWVSLQMAKVDHIGRDGDAYVLDTGSPHYVKMVDDLAKYPVVAEGRDIRYSDSYRDKGINVNFVEPEEDGYFVRTYERGVEDETLACGTGATAVALAMAARAGKEGPIETPIRAAGGRLNIRFNRDGNRFTEIFLEGPAVFVFRGEIAW</sequence>
<evidence type="ECO:0000256" key="3">
    <source>
        <dbReference type="ARBA" id="ARBA00013080"/>
    </source>
</evidence>
<name>A0A1I1IDD9_9SPHI</name>
<feature type="binding site" evidence="8">
    <location>
        <begin position="239"/>
        <end position="240"/>
    </location>
    <ligand>
        <name>substrate</name>
    </ligand>
</feature>
<feature type="binding site" evidence="8">
    <location>
        <position position="104"/>
    </location>
    <ligand>
        <name>substrate</name>
    </ligand>
</feature>
<comment type="subcellular location">
    <subcellularLocation>
        <location evidence="8">Cytoplasm</location>
    </subcellularLocation>
</comment>
<protein>
    <recommendedName>
        <fullName evidence="3 8">Diaminopimelate epimerase</fullName>
        <shortName evidence="8">DAP epimerase</shortName>
        <ecNumber evidence="3 8">5.1.1.7</ecNumber>
    </recommendedName>
    <alternativeName>
        <fullName evidence="8">PLP-independent amino acid racemase</fullName>
    </alternativeName>
</protein>
<evidence type="ECO:0000313" key="11">
    <source>
        <dbReference type="Proteomes" id="UP000199577"/>
    </source>
</evidence>
<comment type="subunit">
    <text evidence="8">Homodimer.</text>
</comment>
<keyword evidence="6 8" id="KW-0413">Isomerase</keyword>
<evidence type="ECO:0000256" key="1">
    <source>
        <dbReference type="ARBA" id="ARBA00005196"/>
    </source>
</evidence>
<dbReference type="Gene3D" id="3.10.310.10">
    <property type="entry name" value="Diaminopimelate Epimerase, Chain A, domain 1"/>
    <property type="match status" value="2"/>
</dbReference>
<comment type="caution">
    <text evidence="8">Lacks conserved residue(s) required for the propagation of feature annotation.</text>
</comment>
<keyword evidence="8" id="KW-0963">Cytoplasm</keyword>
<dbReference type="PROSITE" id="PS01326">
    <property type="entry name" value="DAP_EPIMERASE"/>
    <property type="match status" value="1"/>
</dbReference>
<dbReference type="Proteomes" id="UP000199577">
    <property type="component" value="Unassembled WGS sequence"/>
</dbReference>
<comment type="pathway">
    <text evidence="1 8">Amino-acid biosynthesis; L-lysine biosynthesis via DAP pathway; DL-2,6-diaminopimelate from LL-2,6-diaminopimelate: step 1/1.</text>
</comment>
<dbReference type="PANTHER" id="PTHR31689:SF0">
    <property type="entry name" value="DIAMINOPIMELATE EPIMERASE"/>
    <property type="match status" value="1"/>
</dbReference>
<evidence type="ECO:0000256" key="2">
    <source>
        <dbReference type="ARBA" id="ARBA00010219"/>
    </source>
</evidence>
<proteinExistence type="inferred from homology"/>
<comment type="function">
    <text evidence="8">Catalyzes the stereoinversion of LL-2,6-diaminopimelate (L,L-DAP) to meso-diaminopimelate (meso-DAP), a precursor of L-lysine and an essential component of the bacterial peptidoglycan.</text>
</comment>
<evidence type="ECO:0000256" key="8">
    <source>
        <dbReference type="HAMAP-Rule" id="MF_00197"/>
    </source>
</evidence>
<dbReference type="HAMAP" id="MF_00197">
    <property type="entry name" value="DAP_epimerase"/>
    <property type="match status" value="1"/>
</dbReference>
<evidence type="ECO:0000256" key="9">
    <source>
        <dbReference type="PROSITE-ProRule" id="PRU10125"/>
    </source>
</evidence>
<dbReference type="AlphaFoldDB" id="A0A1I1IDD9"/>
<accession>A0A1I1IDD9</accession>
<dbReference type="InterPro" id="IPR001653">
    <property type="entry name" value="DAP_epimerase_DapF"/>
</dbReference>
<evidence type="ECO:0000256" key="5">
    <source>
        <dbReference type="ARBA" id="ARBA00023154"/>
    </source>
</evidence>
<dbReference type="STRING" id="623281.SAMN05421747_108120"/>
<comment type="similarity">
    <text evidence="2 8">Belongs to the diaminopimelate epimerase family.</text>
</comment>
<keyword evidence="5 8" id="KW-0457">Lysine biosynthesis</keyword>